<dbReference type="Gene3D" id="2.130.10.10">
    <property type="entry name" value="YVTN repeat-like/Quinoprotein amine dehydrogenase"/>
    <property type="match status" value="3"/>
</dbReference>
<dbReference type="EMBL" id="CAADRA010005459">
    <property type="protein sequence ID" value="VFT90071.1"/>
    <property type="molecule type" value="Genomic_DNA"/>
</dbReference>
<protein>
    <submittedName>
        <fullName evidence="7">Aste57867_13231 protein</fullName>
    </submittedName>
</protein>
<dbReference type="InterPro" id="IPR001680">
    <property type="entry name" value="WD40_rpt"/>
</dbReference>
<evidence type="ECO:0000256" key="3">
    <source>
        <dbReference type="PROSITE-ProRule" id="PRU00221"/>
    </source>
</evidence>
<dbReference type="InterPro" id="IPR011992">
    <property type="entry name" value="EF-hand-dom_pair"/>
</dbReference>
<dbReference type="InterPro" id="IPR036322">
    <property type="entry name" value="WD40_repeat_dom_sf"/>
</dbReference>
<feature type="region of interest" description="Disordered" evidence="4">
    <location>
        <begin position="1082"/>
        <end position="1117"/>
    </location>
</feature>
<evidence type="ECO:0000256" key="2">
    <source>
        <dbReference type="ARBA" id="ARBA00022837"/>
    </source>
</evidence>
<dbReference type="Proteomes" id="UP000332933">
    <property type="component" value="Unassembled WGS sequence"/>
</dbReference>
<dbReference type="EMBL" id="VJMH01005438">
    <property type="protein sequence ID" value="KAF0696018.1"/>
    <property type="molecule type" value="Genomic_DNA"/>
</dbReference>
<dbReference type="PROSITE" id="PS50222">
    <property type="entry name" value="EF_HAND_2"/>
    <property type="match status" value="1"/>
</dbReference>
<dbReference type="AlphaFoldDB" id="A0A485KXW6"/>
<keyword evidence="2" id="KW-0106">Calcium</keyword>
<evidence type="ECO:0000313" key="7">
    <source>
        <dbReference type="EMBL" id="VFT90071.1"/>
    </source>
</evidence>
<dbReference type="PROSITE" id="PS50294">
    <property type="entry name" value="WD_REPEATS_REGION"/>
    <property type="match status" value="1"/>
</dbReference>
<evidence type="ECO:0000313" key="8">
    <source>
        <dbReference type="Proteomes" id="UP000332933"/>
    </source>
</evidence>
<dbReference type="GO" id="GO:0005509">
    <property type="term" value="F:calcium ion binding"/>
    <property type="evidence" value="ECO:0007669"/>
    <property type="project" value="InterPro"/>
</dbReference>
<dbReference type="InterPro" id="IPR002048">
    <property type="entry name" value="EF_hand_dom"/>
</dbReference>
<dbReference type="PANTHER" id="PTHR44324">
    <property type="entry name" value="WD40 REPEAT DOMAIN 95"/>
    <property type="match status" value="1"/>
</dbReference>
<dbReference type="OrthoDB" id="1068471at2759"/>
<dbReference type="InterPro" id="IPR015943">
    <property type="entry name" value="WD40/YVTN_repeat-like_dom_sf"/>
</dbReference>
<dbReference type="PROSITE" id="PS00018">
    <property type="entry name" value="EF_HAND_1"/>
    <property type="match status" value="1"/>
</dbReference>
<feature type="compositionally biased region" description="Polar residues" evidence="4">
    <location>
        <begin position="1226"/>
        <end position="1237"/>
    </location>
</feature>
<dbReference type="Pfam" id="PF00400">
    <property type="entry name" value="WD40"/>
    <property type="match status" value="2"/>
</dbReference>
<evidence type="ECO:0000259" key="5">
    <source>
        <dbReference type="PROSITE" id="PS50222"/>
    </source>
</evidence>
<feature type="region of interest" description="Disordered" evidence="4">
    <location>
        <begin position="943"/>
        <end position="978"/>
    </location>
</feature>
<proteinExistence type="predicted"/>
<keyword evidence="1" id="KW-0677">Repeat</keyword>
<name>A0A485KXW6_9STRA</name>
<dbReference type="SUPFAM" id="SSF50978">
    <property type="entry name" value="WD40 repeat-like"/>
    <property type="match status" value="2"/>
</dbReference>
<dbReference type="SMART" id="SM00320">
    <property type="entry name" value="WD40"/>
    <property type="match status" value="6"/>
</dbReference>
<reference evidence="6" key="2">
    <citation type="submission" date="2019-06" db="EMBL/GenBank/DDBJ databases">
        <title>Genomics analysis of Aphanomyces spp. identifies a new class of oomycete effector associated with host adaptation.</title>
        <authorList>
            <person name="Gaulin E."/>
        </authorList>
    </citation>
    <scope>NUCLEOTIDE SEQUENCE</scope>
    <source>
        <strain evidence="6">CBS 578.67</strain>
    </source>
</reference>
<dbReference type="Gene3D" id="1.10.238.10">
    <property type="entry name" value="EF-hand"/>
    <property type="match status" value="1"/>
</dbReference>
<reference evidence="7 8" key="1">
    <citation type="submission" date="2019-03" db="EMBL/GenBank/DDBJ databases">
        <authorList>
            <person name="Gaulin E."/>
            <person name="Dumas B."/>
        </authorList>
    </citation>
    <scope>NUCLEOTIDE SEQUENCE [LARGE SCALE GENOMIC DNA]</scope>
    <source>
        <strain evidence="7">CBS 568.67</strain>
    </source>
</reference>
<keyword evidence="3" id="KW-0853">WD repeat</keyword>
<gene>
    <name evidence="7" type="primary">Aste57867_13231</name>
    <name evidence="6" type="ORF">As57867_013182</name>
    <name evidence="7" type="ORF">ASTE57867_13231</name>
</gene>
<feature type="compositionally biased region" description="Basic residues" evidence="4">
    <location>
        <begin position="1200"/>
        <end position="1209"/>
    </location>
</feature>
<dbReference type="InterPro" id="IPR051242">
    <property type="entry name" value="WD-EF-hand_domain"/>
</dbReference>
<feature type="domain" description="EF-hand" evidence="5">
    <location>
        <begin position="172"/>
        <end position="207"/>
    </location>
</feature>
<feature type="repeat" description="WD" evidence="3">
    <location>
        <begin position="420"/>
        <end position="461"/>
    </location>
</feature>
<sequence length="1237" mass="137695">MTTRSADGRVVLRDRRRIFGPDMRHAVPASVQAKFVQQRILDQSAIGQTLTTFDLIPSRPTYVPKIRESTKSRAMREKARLVVDAALADDVASSTKATSTMPHRRNYPREEVVDTKVTSDAEDMAALLVTLDLEDVSTLRLDDDDHEKSMTQDDFIAAMATNMTAHRINAVESTMKLCQLFHKIDHDEDGLITWAEFASFVLETMRGYSEQLLVDGLHEVATTNDRVLAFEEQSKAFEVFDSHDGRILATSSPCSGGHLVDLVIVPLMDYIVGSTSSTTIDFWDGTDYLLRQQLPTTEVQTVVRWNDQHTLLYSASVTGHVHAWNCETLECKGSVNLPSQHTVTDMTFLSPRANAVVASFAPEIAILDLGTNKLLNELRGHRLGVSRLCYSLQQRYILSAGMDHDLRLWNPYVETSLVTLQGHRHQIVGLTWIDGSPEVHSLDQAGFLKIWDLRTYRCIQTLSTLGFSPLLDTTSINHSMDVMKSNAGVKMKPTSALTYLADQNRVVVASSRVIFHDAVLWNTSDENALEKETPSMALFMPASLVILTIAGRHVRVWNAQTGILVYNLRHLVPTIISAGCYGSGPFSFLGTQSGHIYSLNVMSGALLRNRRVHSREVRDVTLRRHFSFQVSGLEMLEFRDRAMPHRLVSISLDGTCILSDMETLAPLSVLNHWYGLNSHAATRISPMDTSPSHDYFVPQQSKQLYTDYALDCLKRIFAHLDPDRTGELAAAAVPAAFDAVAALNGRTCQRNRAHLTQCLASLRHGRLPFLDFLTVRPLVLPRHHAQPASQSPDSKGYATSEIHAVGVSHKFNAIVTATLDAHFCIWDGAKCRPLASSSPAHVRSGITAVLFLEPHPLFVCTDDRGGLSLFAVPPHPQRFECLFATASSSDAVAHSLAWCLPHSIVTGDDEGASHRVGPSIDDTHAPGHITCWRVDGFVTKKSDGEASHPLKAMSSARQLMQSTRPKTDTRRRRRRSSHEFDYSRDGRIVRAARWLAHVDAICSLNAREWRQTATHLLTCGWDGFVRAWDLAGESVVGTLIHGPQENPQVDDHKAWTLTVRNSAMGKLDERSEAMRFLAAFEQREKPKRASSPPPLSSPHKDPNATTARTPRRPPPLWPKVSHLQMTMRHIPKSESFRANHALFEEGEFVVSPMGTRYAMRLQEALDALDPTMSRSRRKEKKADPRIERIELALKVLSPARSKRSLRTIRHPGSEGDDTPIHHEATIPSSGSSSDDDA</sequence>
<feature type="compositionally biased region" description="Polar residues" evidence="4">
    <location>
        <begin position="955"/>
        <end position="964"/>
    </location>
</feature>
<dbReference type="PANTHER" id="PTHR44324:SF4">
    <property type="entry name" value="WD40 REPEAT DOMAIN 95"/>
    <property type="match status" value="1"/>
</dbReference>
<evidence type="ECO:0000256" key="4">
    <source>
        <dbReference type="SAM" id="MobiDB-lite"/>
    </source>
</evidence>
<organism evidence="7 8">
    <name type="scientific">Aphanomyces stellatus</name>
    <dbReference type="NCBI Taxonomy" id="120398"/>
    <lineage>
        <taxon>Eukaryota</taxon>
        <taxon>Sar</taxon>
        <taxon>Stramenopiles</taxon>
        <taxon>Oomycota</taxon>
        <taxon>Saprolegniomycetes</taxon>
        <taxon>Saprolegniales</taxon>
        <taxon>Verrucalvaceae</taxon>
        <taxon>Aphanomyces</taxon>
    </lineage>
</organism>
<dbReference type="PROSITE" id="PS50082">
    <property type="entry name" value="WD_REPEATS_2"/>
    <property type="match status" value="2"/>
</dbReference>
<keyword evidence="8" id="KW-1185">Reference proteome</keyword>
<evidence type="ECO:0000313" key="6">
    <source>
        <dbReference type="EMBL" id="KAF0696018.1"/>
    </source>
</evidence>
<dbReference type="InterPro" id="IPR018247">
    <property type="entry name" value="EF_Hand_1_Ca_BS"/>
</dbReference>
<feature type="repeat" description="WD" evidence="3">
    <location>
        <begin position="378"/>
        <end position="410"/>
    </location>
</feature>
<dbReference type="SUPFAM" id="SSF47473">
    <property type="entry name" value="EF-hand"/>
    <property type="match status" value="1"/>
</dbReference>
<accession>A0A485KXW6</accession>
<feature type="region of interest" description="Disordered" evidence="4">
    <location>
        <begin position="1199"/>
        <end position="1237"/>
    </location>
</feature>
<evidence type="ECO:0000256" key="1">
    <source>
        <dbReference type="ARBA" id="ARBA00022737"/>
    </source>
</evidence>